<name>A0A4R1NAL4_9GAMM</name>
<dbReference type="Pfam" id="PF21332">
    <property type="entry name" value="AmiR_N"/>
    <property type="match status" value="1"/>
</dbReference>
<dbReference type="OrthoDB" id="7366028at2"/>
<dbReference type="SUPFAM" id="SSF52172">
    <property type="entry name" value="CheY-like"/>
    <property type="match status" value="1"/>
</dbReference>
<dbReference type="Pfam" id="PF03861">
    <property type="entry name" value="ANTAR"/>
    <property type="match status" value="1"/>
</dbReference>
<dbReference type="InterPro" id="IPR049021">
    <property type="entry name" value="AmiR_N"/>
</dbReference>
<organism evidence="2 3">
    <name type="scientific">Sodalis ligni</name>
    <dbReference type="NCBI Taxonomy" id="2697027"/>
    <lineage>
        <taxon>Bacteria</taxon>
        <taxon>Pseudomonadati</taxon>
        <taxon>Pseudomonadota</taxon>
        <taxon>Gammaproteobacteria</taxon>
        <taxon>Enterobacterales</taxon>
        <taxon>Bruguierivoracaceae</taxon>
        <taxon>Sodalis</taxon>
    </lineage>
</organism>
<comment type="caution">
    <text evidence="2">The sequence shown here is derived from an EMBL/GenBank/DDBJ whole genome shotgun (WGS) entry which is preliminary data.</text>
</comment>
<dbReference type="InterPro" id="IPR011006">
    <property type="entry name" value="CheY-like_superfamily"/>
</dbReference>
<sequence>MKNNRLVVRGLRIALLGCNARDEQHLLQQFRRLGIMGIPFTEPEPDTLNGGHDMVIFDSDNNILLRQLEAQPWPECPKIALLGSEAPSRLLWIINQDIDGYLRKPMKSEGIFSTILLAMNQYRRKQDDKTTIAKLEIRVKSRKFLLSAQILLMNTLQCDEQQSYILLRRFATERQTTVEELSIELLARPHEWLQKIKSRSCFDP</sequence>
<dbReference type="EMBL" id="SJOI01000001">
    <property type="protein sequence ID" value="TCL03777.1"/>
    <property type="molecule type" value="Genomic_DNA"/>
</dbReference>
<proteinExistence type="predicted"/>
<dbReference type="Gene3D" id="3.40.50.2300">
    <property type="match status" value="1"/>
</dbReference>
<dbReference type="RefSeq" id="WP_132922618.1">
    <property type="nucleotide sequence ID" value="NZ_SJOI01000001.1"/>
</dbReference>
<accession>A0A4R1NAL4</accession>
<reference evidence="2 3" key="1">
    <citation type="submission" date="2019-02" db="EMBL/GenBank/DDBJ databases">
        <title>Investigation of anaerobic lignin degradation for improved lignocellulosic biofuels.</title>
        <authorList>
            <person name="Deangelis K."/>
        </authorList>
    </citation>
    <scope>NUCLEOTIDE SEQUENCE [LARGE SCALE GENOMIC DNA]</scope>
    <source>
        <strain evidence="2 3">159R</strain>
    </source>
</reference>
<gene>
    <name evidence="2" type="ORF">EZJ58_1862</name>
</gene>
<dbReference type="InterPro" id="IPR005561">
    <property type="entry name" value="ANTAR"/>
</dbReference>
<dbReference type="InterPro" id="IPR036388">
    <property type="entry name" value="WH-like_DNA-bd_sf"/>
</dbReference>
<evidence type="ECO:0000313" key="2">
    <source>
        <dbReference type="EMBL" id="TCL03777.1"/>
    </source>
</evidence>
<dbReference type="AlphaFoldDB" id="A0A4R1NAL4"/>
<feature type="domain" description="ANTAR" evidence="1">
    <location>
        <begin position="125"/>
        <end position="186"/>
    </location>
</feature>
<evidence type="ECO:0000259" key="1">
    <source>
        <dbReference type="PROSITE" id="PS50921"/>
    </source>
</evidence>
<dbReference type="GO" id="GO:0003723">
    <property type="term" value="F:RNA binding"/>
    <property type="evidence" value="ECO:0007669"/>
    <property type="project" value="InterPro"/>
</dbReference>
<protein>
    <submittedName>
        <fullName evidence="2">AmiR/NasT family two-component response regulator</fullName>
    </submittedName>
</protein>
<dbReference type="Gene3D" id="1.10.10.10">
    <property type="entry name" value="Winged helix-like DNA-binding domain superfamily/Winged helix DNA-binding domain"/>
    <property type="match status" value="1"/>
</dbReference>
<dbReference type="SMART" id="SM01012">
    <property type="entry name" value="ANTAR"/>
    <property type="match status" value="1"/>
</dbReference>
<evidence type="ECO:0000313" key="3">
    <source>
        <dbReference type="Proteomes" id="UP000294555"/>
    </source>
</evidence>
<keyword evidence="3" id="KW-1185">Reference proteome</keyword>
<dbReference type="Proteomes" id="UP000294555">
    <property type="component" value="Unassembled WGS sequence"/>
</dbReference>
<dbReference type="PROSITE" id="PS50921">
    <property type="entry name" value="ANTAR"/>
    <property type="match status" value="1"/>
</dbReference>